<dbReference type="AlphaFoldDB" id="A0A429ZRM2"/>
<evidence type="ECO:0000256" key="1">
    <source>
        <dbReference type="SAM" id="Phobius"/>
    </source>
</evidence>
<dbReference type="Proteomes" id="UP000288490">
    <property type="component" value="Unassembled WGS sequence"/>
</dbReference>
<feature type="transmembrane region" description="Helical" evidence="1">
    <location>
        <begin position="6"/>
        <end position="29"/>
    </location>
</feature>
<gene>
    <name evidence="2" type="ORF">CBF36_00785</name>
</gene>
<organism evidence="2 3">
    <name type="scientific">Vagococcus bubulae</name>
    <dbReference type="NCBI Taxonomy" id="1977868"/>
    <lineage>
        <taxon>Bacteria</taxon>
        <taxon>Bacillati</taxon>
        <taxon>Bacillota</taxon>
        <taxon>Bacilli</taxon>
        <taxon>Lactobacillales</taxon>
        <taxon>Enterococcaceae</taxon>
        <taxon>Vagococcus</taxon>
    </lineage>
</organism>
<reference evidence="2 3" key="1">
    <citation type="submission" date="2017-05" db="EMBL/GenBank/DDBJ databases">
        <title>Vagococcus spp. assemblies.</title>
        <authorList>
            <person name="Gulvik C.A."/>
        </authorList>
    </citation>
    <scope>NUCLEOTIDE SEQUENCE [LARGE SCALE GENOMIC DNA]</scope>
    <source>
        <strain evidence="2 3">SS1994</strain>
    </source>
</reference>
<feature type="transmembrane region" description="Helical" evidence="1">
    <location>
        <begin position="41"/>
        <end position="58"/>
    </location>
</feature>
<dbReference type="Gene3D" id="2.115.10.20">
    <property type="entry name" value="Glycosyl hydrolase domain, family 43"/>
    <property type="match status" value="1"/>
</dbReference>
<sequence length="408" mass="46985">MLRFRTVLIGVVGISLAVFALSYFIYRYLFKKELNNKKLNVFMLVLVISGGVLVYSPAKQYIQIKKRTIDHSNVVTYNGRKIKTEANATERLTLPSVYGSIEATHPSVVALDTPLDGYKYWMAVTPYPKGKAIYENPHVFKSNDLVSWIPNEANPLDEPKSEKFNDNNTPMQYDSDTHILYNKEANRLEVFWRYVDDINKKSIIYKRTSTDGKTWTPKEIVFDGTKPGEDWISPVFIKDENGYKVWYVAHGYKIWTRDSLDGKKWSDPVEVKVPYEEENMHHWHLDVQKTDLGYEMIVVGFKSSGEYKLSDRHVMNLYYSKSSDNKKWDTLKPIIFPSGKRVGFDGKGLYRSAMLKEGNNYTIFYSGIGYDDTRGVGISTGTDINHLKGLNLSDYEGKIKLDNKKETN</sequence>
<keyword evidence="3" id="KW-1185">Reference proteome</keyword>
<dbReference type="RefSeq" id="WP_125955748.1">
    <property type="nucleotide sequence ID" value="NZ_NGJT01000001.1"/>
</dbReference>
<accession>A0A429ZRM2</accession>
<evidence type="ECO:0000313" key="2">
    <source>
        <dbReference type="EMBL" id="RST96298.1"/>
    </source>
</evidence>
<dbReference type="CDD" id="cd15482">
    <property type="entry name" value="Sialidase_non-viral"/>
    <property type="match status" value="1"/>
</dbReference>
<dbReference type="InterPro" id="IPR023296">
    <property type="entry name" value="Glyco_hydro_beta-prop_sf"/>
</dbReference>
<evidence type="ECO:0000313" key="3">
    <source>
        <dbReference type="Proteomes" id="UP000288490"/>
    </source>
</evidence>
<name>A0A429ZRM2_9ENTE</name>
<keyword evidence="1" id="KW-0812">Transmembrane</keyword>
<dbReference type="OrthoDB" id="4410706at2"/>
<dbReference type="SUPFAM" id="SSF75005">
    <property type="entry name" value="Arabinanase/levansucrase/invertase"/>
    <property type="match status" value="1"/>
</dbReference>
<protein>
    <submittedName>
        <fullName evidence="2">Uncharacterized protein</fullName>
    </submittedName>
</protein>
<dbReference type="EMBL" id="NGJT01000001">
    <property type="protein sequence ID" value="RST96298.1"/>
    <property type="molecule type" value="Genomic_DNA"/>
</dbReference>
<keyword evidence="1" id="KW-0472">Membrane</keyword>
<keyword evidence="1" id="KW-1133">Transmembrane helix</keyword>
<proteinExistence type="predicted"/>
<comment type="caution">
    <text evidence="2">The sequence shown here is derived from an EMBL/GenBank/DDBJ whole genome shotgun (WGS) entry which is preliminary data.</text>
</comment>